<dbReference type="EMBL" id="OOIN01000002">
    <property type="protein sequence ID" value="SPO21093.1"/>
    <property type="molecule type" value="Genomic_DNA"/>
</dbReference>
<protein>
    <submittedName>
        <fullName evidence="2">Uncharacterized protein</fullName>
    </submittedName>
</protein>
<proteinExistence type="predicted"/>
<feature type="compositionally biased region" description="Basic and acidic residues" evidence="1">
    <location>
        <begin position="140"/>
        <end position="157"/>
    </location>
</feature>
<gene>
    <name evidence="2" type="ORF">UTRI_00570</name>
</gene>
<dbReference type="OrthoDB" id="2555316at2759"/>
<organism evidence="2 3">
    <name type="scientific">Ustilago trichophora</name>
    <dbReference type="NCBI Taxonomy" id="86804"/>
    <lineage>
        <taxon>Eukaryota</taxon>
        <taxon>Fungi</taxon>
        <taxon>Dikarya</taxon>
        <taxon>Basidiomycota</taxon>
        <taxon>Ustilaginomycotina</taxon>
        <taxon>Ustilaginomycetes</taxon>
        <taxon>Ustilaginales</taxon>
        <taxon>Ustilaginaceae</taxon>
        <taxon>Ustilago</taxon>
    </lineage>
</organism>
<feature type="compositionally biased region" description="Polar residues" evidence="1">
    <location>
        <begin position="158"/>
        <end position="169"/>
    </location>
</feature>
<dbReference type="Proteomes" id="UP000324022">
    <property type="component" value="Unassembled WGS sequence"/>
</dbReference>
<sequence>MNHAVQASSSFSSSHDPSTSPKASNSLYRSMNEISLESPPSIIASSSRAPTTRQTSISPPLRKASKCSSQTMQQPILMELSTSTSTSSIETSPFHQPSSRRLFHDTPTASQNSSKLDLVSPIASGSLQNEARTPTASGHADQDVFGKIDHTPLRQETHSTSPLPNSRSLQMGDMLDHVLDAEQFSRLSVGNIIAPERNSSKKPPKRLPTDPNSTTASPTPLSRSSARTRSALTSIAVNKGIDTTKGSPASDSFIQRSYPSAEELSLHVKHQMAALQQSPQT</sequence>
<evidence type="ECO:0000313" key="3">
    <source>
        <dbReference type="Proteomes" id="UP000324022"/>
    </source>
</evidence>
<feature type="region of interest" description="Disordered" evidence="1">
    <location>
        <begin position="1"/>
        <end position="174"/>
    </location>
</feature>
<feature type="region of interest" description="Disordered" evidence="1">
    <location>
        <begin position="187"/>
        <end position="231"/>
    </location>
</feature>
<feature type="compositionally biased region" description="Low complexity" evidence="1">
    <location>
        <begin position="8"/>
        <end position="24"/>
    </location>
</feature>
<keyword evidence="3" id="KW-1185">Reference proteome</keyword>
<feature type="compositionally biased region" description="Low complexity" evidence="1">
    <location>
        <begin position="33"/>
        <end position="50"/>
    </location>
</feature>
<feature type="compositionally biased region" description="Low complexity" evidence="1">
    <location>
        <begin position="81"/>
        <end position="92"/>
    </location>
</feature>
<evidence type="ECO:0000313" key="2">
    <source>
        <dbReference type="EMBL" id="SPO21093.1"/>
    </source>
</evidence>
<name>A0A5C3DRN5_9BASI</name>
<dbReference type="AlphaFoldDB" id="A0A5C3DRN5"/>
<reference evidence="2 3" key="1">
    <citation type="submission" date="2018-03" db="EMBL/GenBank/DDBJ databases">
        <authorList>
            <person name="Guldener U."/>
        </authorList>
    </citation>
    <scope>NUCLEOTIDE SEQUENCE [LARGE SCALE GENOMIC DNA]</scope>
    <source>
        <strain evidence="2 3">NBRC100155</strain>
    </source>
</reference>
<feature type="compositionally biased region" description="Polar residues" evidence="1">
    <location>
        <begin position="123"/>
        <end position="136"/>
    </location>
</feature>
<feature type="compositionally biased region" description="Low complexity" evidence="1">
    <location>
        <begin position="213"/>
        <end position="231"/>
    </location>
</feature>
<evidence type="ECO:0000256" key="1">
    <source>
        <dbReference type="SAM" id="MobiDB-lite"/>
    </source>
</evidence>
<accession>A0A5C3DRN5</accession>